<protein>
    <submittedName>
        <fullName evidence="2">Uncharacterized protein</fullName>
    </submittedName>
</protein>
<proteinExistence type="predicted"/>
<evidence type="ECO:0000256" key="1">
    <source>
        <dbReference type="SAM" id="MobiDB-lite"/>
    </source>
</evidence>
<dbReference type="Proteomes" id="UP001222325">
    <property type="component" value="Unassembled WGS sequence"/>
</dbReference>
<dbReference type="AlphaFoldDB" id="A0AAD6U785"/>
<reference evidence="2" key="1">
    <citation type="submission" date="2023-03" db="EMBL/GenBank/DDBJ databases">
        <title>Massive genome expansion in bonnet fungi (Mycena s.s.) driven by repeated elements and novel gene families across ecological guilds.</title>
        <authorList>
            <consortium name="Lawrence Berkeley National Laboratory"/>
            <person name="Harder C.B."/>
            <person name="Miyauchi S."/>
            <person name="Viragh M."/>
            <person name="Kuo A."/>
            <person name="Thoen E."/>
            <person name="Andreopoulos B."/>
            <person name="Lu D."/>
            <person name="Skrede I."/>
            <person name="Drula E."/>
            <person name="Henrissat B."/>
            <person name="Morin E."/>
            <person name="Kohler A."/>
            <person name="Barry K."/>
            <person name="LaButti K."/>
            <person name="Morin E."/>
            <person name="Salamov A."/>
            <person name="Lipzen A."/>
            <person name="Mereny Z."/>
            <person name="Hegedus B."/>
            <person name="Baldrian P."/>
            <person name="Stursova M."/>
            <person name="Weitz H."/>
            <person name="Taylor A."/>
            <person name="Grigoriev I.V."/>
            <person name="Nagy L.G."/>
            <person name="Martin F."/>
            <person name="Kauserud H."/>
        </authorList>
    </citation>
    <scope>NUCLEOTIDE SEQUENCE</scope>
    <source>
        <strain evidence="2">CBHHK173m</strain>
    </source>
</reference>
<dbReference type="EMBL" id="JARJCN010000015">
    <property type="protein sequence ID" value="KAJ7093827.1"/>
    <property type="molecule type" value="Genomic_DNA"/>
</dbReference>
<feature type="region of interest" description="Disordered" evidence="1">
    <location>
        <begin position="143"/>
        <end position="173"/>
    </location>
</feature>
<name>A0AAD6U785_9AGAR</name>
<keyword evidence="3" id="KW-1185">Reference proteome</keyword>
<accession>A0AAD6U785</accession>
<organism evidence="2 3">
    <name type="scientific">Mycena belliarum</name>
    <dbReference type="NCBI Taxonomy" id="1033014"/>
    <lineage>
        <taxon>Eukaryota</taxon>
        <taxon>Fungi</taxon>
        <taxon>Dikarya</taxon>
        <taxon>Basidiomycota</taxon>
        <taxon>Agaricomycotina</taxon>
        <taxon>Agaricomycetes</taxon>
        <taxon>Agaricomycetidae</taxon>
        <taxon>Agaricales</taxon>
        <taxon>Marasmiineae</taxon>
        <taxon>Mycenaceae</taxon>
        <taxon>Mycena</taxon>
    </lineage>
</organism>
<feature type="compositionally biased region" description="Basic and acidic residues" evidence="1">
    <location>
        <begin position="143"/>
        <end position="154"/>
    </location>
</feature>
<gene>
    <name evidence="2" type="ORF">B0H15DRAFT_142795</name>
</gene>
<evidence type="ECO:0000313" key="3">
    <source>
        <dbReference type="Proteomes" id="UP001222325"/>
    </source>
</evidence>
<comment type="caution">
    <text evidence="2">The sequence shown here is derived from an EMBL/GenBank/DDBJ whole genome shotgun (WGS) entry which is preliminary data.</text>
</comment>
<evidence type="ECO:0000313" key="2">
    <source>
        <dbReference type="EMBL" id="KAJ7093827.1"/>
    </source>
</evidence>
<sequence>MFQPFQSVADFYPGLIVWCDPAGLDSIDRDPSKLGLGFLYDCKKSRDLRPCLVISVDYSAETFEAARLSASTPADPSQWAQIDSPPPITWKLNDAWIWIGELPTIPMVFDNAKVMHRTSALSSPSRSVQARLLRLCSEQGRILQHEPRRQREPPELLGAPPGVHQSPAACEER</sequence>